<dbReference type="InterPro" id="IPR048846">
    <property type="entry name" value="PaaX-like_central"/>
</dbReference>
<dbReference type="AlphaFoldDB" id="A0A1F7V8C5"/>
<evidence type="ECO:0000313" key="3">
    <source>
        <dbReference type="Proteomes" id="UP000178723"/>
    </source>
</evidence>
<feature type="domain" description="Transcriptional repressor PaaX-like central Cas2-like" evidence="1">
    <location>
        <begin position="127"/>
        <end position="192"/>
    </location>
</feature>
<dbReference type="EMBL" id="MGEP01000044">
    <property type="protein sequence ID" value="OGL86763.1"/>
    <property type="molecule type" value="Genomic_DNA"/>
</dbReference>
<reference evidence="2 3" key="1">
    <citation type="journal article" date="2016" name="Nat. Commun.">
        <title>Thousands of microbial genomes shed light on interconnected biogeochemical processes in an aquifer system.</title>
        <authorList>
            <person name="Anantharaman K."/>
            <person name="Brown C.T."/>
            <person name="Hug L.A."/>
            <person name="Sharon I."/>
            <person name="Castelle C.J."/>
            <person name="Probst A.J."/>
            <person name="Thomas B.C."/>
            <person name="Singh A."/>
            <person name="Wilkins M.J."/>
            <person name="Karaoz U."/>
            <person name="Brodie E.L."/>
            <person name="Williams K.H."/>
            <person name="Hubbard S.S."/>
            <person name="Banfield J.F."/>
        </authorList>
    </citation>
    <scope>NUCLEOTIDE SEQUENCE [LARGE SCALE GENOMIC DNA]</scope>
</reference>
<proteinExistence type="predicted"/>
<comment type="caution">
    <text evidence="2">The sequence shown here is derived from an EMBL/GenBank/DDBJ whole genome shotgun (WGS) entry which is preliminary data.</text>
</comment>
<sequence length="198" mass="22696">MKGDITLKILRAVKEMSIEGIELCEAIIIAGYGASDFRIRRIQEEMRDERLRNTEKVRREKQYLRNYQKLVSKLKTQGLLKAEDREGRGFFSITAKGSSKLAGLESLCNTRLPGASYNLSPSERSVIVSFDIPEKQKSSRDWIREVLKRLGLKMVHKSVWIGKVKIPKQFLDDLAKRSLLKYIEIFAVEKAGTLKHIA</sequence>
<dbReference type="Pfam" id="PF20803">
    <property type="entry name" value="PaaX_M"/>
    <property type="match status" value="1"/>
</dbReference>
<name>A0A1F7V8C5_9BACT</name>
<gene>
    <name evidence="2" type="ORF">A3I40_00825</name>
</gene>
<evidence type="ECO:0000313" key="2">
    <source>
        <dbReference type="EMBL" id="OGL86763.1"/>
    </source>
</evidence>
<organism evidence="2 3">
    <name type="scientific">Candidatus Uhrbacteria bacterium RIFCSPLOWO2_02_FULL_48_12</name>
    <dbReference type="NCBI Taxonomy" id="1802407"/>
    <lineage>
        <taxon>Bacteria</taxon>
        <taxon>Candidatus Uhriibacteriota</taxon>
    </lineage>
</organism>
<dbReference type="Proteomes" id="UP000178723">
    <property type="component" value="Unassembled WGS sequence"/>
</dbReference>
<accession>A0A1F7V8C5</accession>
<protein>
    <recommendedName>
        <fullName evidence="1">Transcriptional repressor PaaX-like central Cas2-like domain-containing protein</fullName>
    </recommendedName>
</protein>
<evidence type="ECO:0000259" key="1">
    <source>
        <dbReference type="Pfam" id="PF20803"/>
    </source>
</evidence>